<accession>A0A1I7V3T0</accession>
<proteinExistence type="predicted"/>
<keyword evidence="1" id="KW-1185">Reference proteome</keyword>
<evidence type="ECO:0000313" key="1">
    <source>
        <dbReference type="Proteomes" id="UP000095282"/>
    </source>
</evidence>
<dbReference type="Proteomes" id="UP000095282">
    <property type="component" value="Unplaced"/>
</dbReference>
<dbReference type="AlphaFoldDB" id="A0A1I7V3T0"/>
<dbReference type="WBParaSite" id="Csp11.Scaffold630.g22107.t1">
    <property type="protein sequence ID" value="Csp11.Scaffold630.g22107.t1"/>
    <property type="gene ID" value="Csp11.Scaffold630.g22107"/>
</dbReference>
<reference evidence="2" key="1">
    <citation type="submission" date="2016-11" db="UniProtKB">
        <authorList>
            <consortium name="WormBaseParasite"/>
        </authorList>
    </citation>
    <scope>IDENTIFICATION</scope>
</reference>
<sequence length="66" mass="7745">MKLESYDFRFHRLSSLSPPLSTLLSNQSLRQSVLLKSHRDLLRLIETIQTAREQNEVNENKQCLSM</sequence>
<organism evidence="1 2">
    <name type="scientific">Caenorhabditis tropicalis</name>
    <dbReference type="NCBI Taxonomy" id="1561998"/>
    <lineage>
        <taxon>Eukaryota</taxon>
        <taxon>Metazoa</taxon>
        <taxon>Ecdysozoa</taxon>
        <taxon>Nematoda</taxon>
        <taxon>Chromadorea</taxon>
        <taxon>Rhabditida</taxon>
        <taxon>Rhabditina</taxon>
        <taxon>Rhabditomorpha</taxon>
        <taxon>Rhabditoidea</taxon>
        <taxon>Rhabditidae</taxon>
        <taxon>Peloderinae</taxon>
        <taxon>Caenorhabditis</taxon>
    </lineage>
</organism>
<protein>
    <submittedName>
        <fullName evidence="2">Uncharacterized protein</fullName>
    </submittedName>
</protein>
<evidence type="ECO:0000313" key="2">
    <source>
        <dbReference type="WBParaSite" id="Csp11.Scaffold630.g22107.t1"/>
    </source>
</evidence>
<name>A0A1I7V3T0_9PELO</name>